<accession>A0ABV1W546</accession>
<dbReference type="SUPFAM" id="SSF48452">
    <property type="entry name" value="TPR-like"/>
    <property type="match status" value="1"/>
</dbReference>
<evidence type="ECO:0000313" key="4">
    <source>
        <dbReference type="Proteomes" id="UP001458415"/>
    </source>
</evidence>
<sequence length="428" mass="45731">MVLDDVADPADLHGLWPPAGPHGRTLVTTRRRDAALAGEGRRLVRVGLFSEAEALDYLTTSLAAHGRSEPPDQLTALAAELGHLALALAQATAYLIDSGDSAATCRGLLANEQAIALADLVPDALPDEQATTLAAAWSLSIARADTLCPAGLARPMLHLAALLDANGIPQDALTGEAARAHLSTHRTDSSLGTRPGSTAEPVPVSHLDAVRALRALDRLSLIDHRPETSHQTVRIHQLIQRTTRDTLTRDQKSQYARTAADALLAAWPRIERDTALAQALRANTEALTRLAEEALYRPDVHEVLYRTGRSLGESGQVTAAMDHYPHLATTTRSRLGANHPDTLMSRHELAHWRGEAGDAAGAAAAFGELLRDRTRVQGPDHPNTLNTRLTVAHWRGRAGDADGAAAALGELVTDMVRVLGLDHPEHPP</sequence>
<organism evidence="3 4">
    <name type="scientific">Streptomyces carpinensis</name>
    <dbReference type="NCBI Taxonomy" id="66369"/>
    <lineage>
        <taxon>Bacteria</taxon>
        <taxon>Bacillati</taxon>
        <taxon>Actinomycetota</taxon>
        <taxon>Actinomycetes</taxon>
        <taxon>Kitasatosporales</taxon>
        <taxon>Streptomycetaceae</taxon>
        <taxon>Streptomyces</taxon>
    </lineage>
</organism>
<feature type="domain" description="DUF7779" evidence="2">
    <location>
        <begin position="153"/>
        <end position="251"/>
    </location>
</feature>
<dbReference type="RefSeq" id="WP_086728743.1">
    <property type="nucleotide sequence ID" value="NZ_MUBM01000266.1"/>
</dbReference>
<keyword evidence="4" id="KW-1185">Reference proteome</keyword>
<comment type="caution">
    <text evidence="3">The sequence shown here is derived from an EMBL/GenBank/DDBJ whole genome shotgun (WGS) entry which is preliminary data.</text>
</comment>
<dbReference type="InterPro" id="IPR056681">
    <property type="entry name" value="DUF7779"/>
</dbReference>
<dbReference type="InterPro" id="IPR011990">
    <property type="entry name" value="TPR-like_helical_dom_sf"/>
</dbReference>
<feature type="region of interest" description="Disordered" evidence="1">
    <location>
        <begin position="178"/>
        <end position="202"/>
    </location>
</feature>
<dbReference type="Gene3D" id="1.25.40.10">
    <property type="entry name" value="Tetratricopeptide repeat domain"/>
    <property type="match status" value="1"/>
</dbReference>
<dbReference type="PANTHER" id="PTHR46082:SF6">
    <property type="entry name" value="AAA+ ATPASE DOMAIN-CONTAINING PROTEIN-RELATED"/>
    <property type="match status" value="1"/>
</dbReference>
<dbReference type="Pfam" id="PF25000">
    <property type="entry name" value="DUF7779"/>
    <property type="match status" value="1"/>
</dbReference>
<proteinExistence type="predicted"/>
<protein>
    <submittedName>
        <fullName evidence="3">Tetratricopeptide repeat protein</fullName>
    </submittedName>
</protein>
<dbReference type="PANTHER" id="PTHR46082">
    <property type="entry name" value="ATP/GTP-BINDING PROTEIN-RELATED"/>
    <property type="match status" value="1"/>
</dbReference>
<gene>
    <name evidence="3" type="ORF">ABT317_20560</name>
</gene>
<dbReference type="EMBL" id="JBEPCU010000351">
    <property type="protein sequence ID" value="MER6979314.1"/>
    <property type="molecule type" value="Genomic_DNA"/>
</dbReference>
<evidence type="ECO:0000259" key="2">
    <source>
        <dbReference type="Pfam" id="PF25000"/>
    </source>
</evidence>
<dbReference type="Proteomes" id="UP001458415">
    <property type="component" value="Unassembled WGS sequence"/>
</dbReference>
<reference evidence="3 4" key="1">
    <citation type="submission" date="2024-06" db="EMBL/GenBank/DDBJ databases">
        <title>The Natural Products Discovery Center: Release of the First 8490 Sequenced Strains for Exploring Actinobacteria Biosynthetic Diversity.</title>
        <authorList>
            <person name="Kalkreuter E."/>
            <person name="Kautsar S.A."/>
            <person name="Yang D."/>
            <person name="Bader C.D."/>
            <person name="Teijaro C.N."/>
            <person name="Fluegel L."/>
            <person name="Davis C.M."/>
            <person name="Simpson J.R."/>
            <person name="Lauterbach L."/>
            <person name="Steele A.D."/>
            <person name="Gui C."/>
            <person name="Meng S."/>
            <person name="Li G."/>
            <person name="Viehrig K."/>
            <person name="Ye F."/>
            <person name="Su P."/>
            <person name="Kiefer A.F."/>
            <person name="Nichols A."/>
            <person name="Cepeda A.J."/>
            <person name="Yan W."/>
            <person name="Fan B."/>
            <person name="Jiang Y."/>
            <person name="Adhikari A."/>
            <person name="Zheng C.-J."/>
            <person name="Schuster L."/>
            <person name="Cowan T.M."/>
            <person name="Smanski M.J."/>
            <person name="Chevrette M.G."/>
            <person name="De Carvalho L.P.S."/>
            <person name="Shen B."/>
        </authorList>
    </citation>
    <scope>NUCLEOTIDE SEQUENCE [LARGE SCALE GENOMIC DNA]</scope>
    <source>
        <strain evidence="3 4">NPDC000634</strain>
    </source>
</reference>
<name>A0ABV1W546_9ACTN</name>
<evidence type="ECO:0000256" key="1">
    <source>
        <dbReference type="SAM" id="MobiDB-lite"/>
    </source>
</evidence>
<dbReference type="InterPro" id="IPR053137">
    <property type="entry name" value="NLR-like"/>
</dbReference>
<evidence type="ECO:0000313" key="3">
    <source>
        <dbReference type="EMBL" id="MER6979314.1"/>
    </source>
</evidence>
<dbReference type="Pfam" id="PF13374">
    <property type="entry name" value="TPR_10"/>
    <property type="match status" value="1"/>
</dbReference>